<dbReference type="PANTHER" id="PTHR15453:SF8">
    <property type="entry name" value="TUMOR SUPPRESSOR CANDIDATE 2"/>
    <property type="match status" value="1"/>
</dbReference>
<dbReference type="GO" id="GO:0005739">
    <property type="term" value="C:mitochondrion"/>
    <property type="evidence" value="ECO:0007669"/>
    <property type="project" value="TreeGrafter"/>
</dbReference>
<evidence type="ECO:0000313" key="2">
    <source>
        <dbReference type="Proteomes" id="UP000050761"/>
    </source>
</evidence>
<dbReference type="WBParaSite" id="HPBE_0002151101-mRNA-1">
    <property type="protein sequence ID" value="HPBE_0002151101-mRNA-1"/>
    <property type="gene ID" value="HPBE_0002151101"/>
</dbReference>
<protein>
    <submittedName>
        <fullName evidence="3">DUF1336 domain-containing protein</fullName>
    </submittedName>
</protein>
<dbReference type="AlphaFoldDB" id="A0A183GGC3"/>
<dbReference type="EMBL" id="UZAH01033075">
    <property type="protein sequence ID" value="VDP26058.1"/>
    <property type="molecule type" value="Genomic_DNA"/>
</dbReference>
<accession>A0A3P8CX91</accession>
<dbReference type="OrthoDB" id="9025707at2759"/>
<dbReference type="GO" id="GO:0051881">
    <property type="term" value="P:regulation of mitochondrial membrane potential"/>
    <property type="evidence" value="ECO:0007669"/>
    <property type="project" value="TreeGrafter"/>
</dbReference>
<reference evidence="3" key="2">
    <citation type="submission" date="2019-09" db="UniProtKB">
        <authorList>
            <consortium name="WormBaseParasite"/>
        </authorList>
    </citation>
    <scope>IDENTIFICATION</scope>
</reference>
<evidence type="ECO:0000313" key="1">
    <source>
        <dbReference type="EMBL" id="VDP26058.1"/>
    </source>
</evidence>
<proteinExistence type="predicted"/>
<dbReference type="Pfam" id="PF15000">
    <property type="entry name" value="TUSC2"/>
    <property type="match status" value="1"/>
</dbReference>
<accession>A0A183GGC3</accession>
<dbReference type="InterPro" id="IPR029393">
    <property type="entry name" value="FUS1"/>
</dbReference>
<keyword evidence="2" id="KW-1185">Reference proteome</keyword>
<reference evidence="1 2" key="1">
    <citation type="submission" date="2018-11" db="EMBL/GenBank/DDBJ databases">
        <authorList>
            <consortium name="Pathogen Informatics"/>
        </authorList>
    </citation>
    <scope>NUCLEOTIDE SEQUENCE [LARGE SCALE GENOMIC DNA]</scope>
</reference>
<evidence type="ECO:0000313" key="3">
    <source>
        <dbReference type="WBParaSite" id="HPBE_0002151101-mRNA-1"/>
    </source>
</evidence>
<organism evidence="2 3">
    <name type="scientific">Heligmosomoides polygyrus</name>
    <name type="common">Parasitic roundworm</name>
    <dbReference type="NCBI Taxonomy" id="6339"/>
    <lineage>
        <taxon>Eukaryota</taxon>
        <taxon>Metazoa</taxon>
        <taxon>Ecdysozoa</taxon>
        <taxon>Nematoda</taxon>
        <taxon>Chromadorea</taxon>
        <taxon>Rhabditida</taxon>
        <taxon>Rhabditina</taxon>
        <taxon>Rhabditomorpha</taxon>
        <taxon>Strongyloidea</taxon>
        <taxon>Heligmosomidae</taxon>
        <taxon>Heligmosomoides</taxon>
    </lineage>
</organism>
<sequence length="112" mass="12852">AETPPSKSNPSTSSSPVVRSRQDHFIHKYADFIKKKGFLPEIFLVHETLSSQYIDEDGDVAHEFYAEQKSQDGQIRRLHRVLNNLRPKGSERYAIPRLSPDLPVVIWVNVPQ</sequence>
<dbReference type="Proteomes" id="UP000050761">
    <property type="component" value="Unassembled WGS sequence"/>
</dbReference>
<name>A0A183GGC3_HELPZ</name>
<dbReference type="PANTHER" id="PTHR15453">
    <property type="entry name" value="TUMOR SUPPRESSOR CANDIDATE 2"/>
    <property type="match status" value="1"/>
</dbReference>
<gene>
    <name evidence="1" type="ORF">HPBE_LOCUS21510</name>
</gene>